<keyword evidence="4" id="KW-1185">Reference proteome</keyword>
<dbReference type="Gene3D" id="3.30.450.90">
    <property type="match status" value="1"/>
</dbReference>
<evidence type="ECO:0000313" key="4">
    <source>
        <dbReference type="Proteomes" id="UP000095228"/>
    </source>
</evidence>
<dbReference type="GO" id="GO:0005524">
    <property type="term" value="F:ATP binding"/>
    <property type="evidence" value="ECO:0007669"/>
    <property type="project" value="InterPro"/>
</dbReference>
<dbReference type="PANTHER" id="PTHR30486:SF12">
    <property type="entry name" value="TYPE IV PILUS ATPASE PILU"/>
    <property type="match status" value="1"/>
</dbReference>
<dbReference type="InterPro" id="IPR027417">
    <property type="entry name" value="P-loop_NTPase"/>
</dbReference>
<accession>A0A1D8AY74</accession>
<dbReference type="CDD" id="cd01131">
    <property type="entry name" value="PilT"/>
    <property type="match status" value="1"/>
</dbReference>
<sequence>MSTTLHTEIVNDLLKLAVESGASDIVIKSEKPGYLRMGGRLRSVEMDPISCEHAQAFVDEKVPRVFRQKWEDDGQVDFAYAADDIGRFRVNAFHQRGLVSIVFRHIKSRPPTFEELKIESETLIKMAQAKDGILLVCGATGSGKSSTMAAMLNWINHNMDKHIVSIEDPIEYTFSDEKSLFQQREIGLDVPSFELAIKSVLRQNPDIILIGEMRDKETFETAISAAETGHLVFSTMHAATVAQSLTRLFEFFPPEQIAQARRQIAGSLRGFICQKLIPAIEGGGRFAAHEILIADATVRNLILDGHNDKIQQLLESSSDSGSKSFNKDLYRLIKEGKISKADGLRFSPNPAALEMNLKGIFFKT</sequence>
<proteinExistence type="inferred from homology"/>
<dbReference type="PATRIC" id="fig|1838286.3.peg.2945"/>
<dbReference type="InterPro" id="IPR050921">
    <property type="entry name" value="T4SS_GSP_E_ATPase"/>
</dbReference>
<dbReference type="KEGG" id="obg:Verru16b_02933"/>
<dbReference type="EMBL" id="CP016094">
    <property type="protein sequence ID" value="AOS45843.1"/>
    <property type="molecule type" value="Genomic_DNA"/>
</dbReference>
<evidence type="ECO:0000259" key="2">
    <source>
        <dbReference type="PROSITE" id="PS00662"/>
    </source>
</evidence>
<dbReference type="NCBIfam" id="TIGR01420">
    <property type="entry name" value="pilT_fam"/>
    <property type="match status" value="1"/>
</dbReference>
<dbReference type="GO" id="GO:0016887">
    <property type="term" value="F:ATP hydrolysis activity"/>
    <property type="evidence" value="ECO:0007669"/>
    <property type="project" value="InterPro"/>
</dbReference>
<dbReference type="STRING" id="1838286.Verru16b_02933"/>
<dbReference type="Gene3D" id="3.40.50.300">
    <property type="entry name" value="P-loop containing nucleotide triphosphate hydrolases"/>
    <property type="match status" value="1"/>
</dbReference>
<protein>
    <submittedName>
        <fullName evidence="3">Twitching mobility protein</fullName>
    </submittedName>
</protein>
<dbReference type="OrthoDB" id="9805147at2"/>
<gene>
    <name evidence="3" type="primary">pilT_3</name>
    <name evidence="3" type="ORF">Verru16b_02933</name>
</gene>
<evidence type="ECO:0000256" key="1">
    <source>
        <dbReference type="ARBA" id="ARBA00006611"/>
    </source>
</evidence>
<dbReference type="PANTHER" id="PTHR30486">
    <property type="entry name" value="TWITCHING MOTILITY PROTEIN PILT"/>
    <property type="match status" value="1"/>
</dbReference>
<evidence type="ECO:0000313" key="3">
    <source>
        <dbReference type="EMBL" id="AOS45843.1"/>
    </source>
</evidence>
<dbReference type="RefSeq" id="WP_069962951.1">
    <property type="nucleotide sequence ID" value="NZ_CP016094.1"/>
</dbReference>
<dbReference type="AlphaFoldDB" id="A0A1D8AY74"/>
<dbReference type="InterPro" id="IPR001482">
    <property type="entry name" value="T2SS/T4SS_dom"/>
</dbReference>
<dbReference type="Proteomes" id="UP000095228">
    <property type="component" value="Chromosome"/>
</dbReference>
<dbReference type="SUPFAM" id="SSF52540">
    <property type="entry name" value="P-loop containing nucleoside triphosphate hydrolases"/>
    <property type="match status" value="1"/>
</dbReference>
<reference evidence="3 4" key="1">
    <citation type="submission" date="2016-06" db="EMBL/GenBank/DDBJ databases">
        <title>Three novel species with peptidoglycan cell walls form the new genus Lacunisphaera gen. nov. in the family Opitutaceae of the verrucomicrobial subdivision 4.</title>
        <authorList>
            <person name="Rast P."/>
            <person name="Gloeckner I."/>
            <person name="Jogler M."/>
            <person name="Boedeker C."/>
            <person name="Jeske O."/>
            <person name="Wiegand S."/>
            <person name="Reinhardt R."/>
            <person name="Schumann P."/>
            <person name="Rohde M."/>
            <person name="Spring S."/>
            <person name="Gloeckner F.O."/>
            <person name="Jogler C."/>
        </authorList>
    </citation>
    <scope>NUCLEOTIDE SEQUENCE [LARGE SCALE GENOMIC DNA]</scope>
    <source>
        <strain evidence="3 4">IG16b</strain>
    </source>
</reference>
<comment type="similarity">
    <text evidence="1">Belongs to the GSP E family.</text>
</comment>
<dbReference type="InterPro" id="IPR006321">
    <property type="entry name" value="PilT/PilU"/>
</dbReference>
<dbReference type="PROSITE" id="PS00662">
    <property type="entry name" value="T2SP_E"/>
    <property type="match status" value="1"/>
</dbReference>
<organism evidence="3 4">
    <name type="scientific">Lacunisphaera limnophila</name>
    <dbReference type="NCBI Taxonomy" id="1838286"/>
    <lineage>
        <taxon>Bacteria</taxon>
        <taxon>Pseudomonadati</taxon>
        <taxon>Verrucomicrobiota</taxon>
        <taxon>Opitutia</taxon>
        <taxon>Opitutales</taxon>
        <taxon>Opitutaceae</taxon>
        <taxon>Lacunisphaera</taxon>
    </lineage>
</organism>
<feature type="domain" description="Bacterial type II secretion system protein E" evidence="2">
    <location>
        <begin position="201"/>
        <end position="215"/>
    </location>
</feature>
<dbReference type="Pfam" id="PF00437">
    <property type="entry name" value="T2SSE"/>
    <property type="match status" value="1"/>
</dbReference>
<name>A0A1D8AY74_9BACT</name>